<evidence type="ECO:0000256" key="3">
    <source>
        <dbReference type="ARBA" id="ARBA00022452"/>
    </source>
</evidence>
<comment type="subcellular location">
    <subcellularLocation>
        <location evidence="1 7">Cell outer membrane</location>
        <topology evidence="1 7">Multi-pass membrane protein</topology>
    </subcellularLocation>
</comment>
<dbReference type="Gene3D" id="2.60.40.1120">
    <property type="entry name" value="Carboxypeptidase-like, regulatory domain"/>
    <property type="match status" value="1"/>
</dbReference>
<dbReference type="PROSITE" id="PS52016">
    <property type="entry name" value="TONB_DEPENDENT_REC_3"/>
    <property type="match status" value="1"/>
</dbReference>
<dbReference type="InterPro" id="IPR023996">
    <property type="entry name" value="TonB-dep_OMP_SusC/RagA"/>
</dbReference>
<evidence type="ECO:0000313" key="10">
    <source>
        <dbReference type="EMBL" id="SEW51096.1"/>
    </source>
</evidence>
<evidence type="ECO:0000256" key="2">
    <source>
        <dbReference type="ARBA" id="ARBA00022448"/>
    </source>
</evidence>
<name>A0A1I0S6J4_9BACT</name>
<dbReference type="SUPFAM" id="SSF56935">
    <property type="entry name" value="Porins"/>
    <property type="match status" value="1"/>
</dbReference>
<evidence type="ECO:0000256" key="8">
    <source>
        <dbReference type="SAM" id="MobiDB-lite"/>
    </source>
</evidence>
<dbReference type="NCBIfam" id="TIGR04057">
    <property type="entry name" value="SusC_RagA_signa"/>
    <property type="match status" value="1"/>
</dbReference>
<dbReference type="Pfam" id="PF13620">
    <property type="entry name" value="CarboxypepD_reg"/>
    <property type="match status" value="1"/>
</dbReference>
<dbReference type="STRING" id="29529.SAMN04488122_4128"/>
<evidence type="ECO:0000256" key="7">
    <source>
        <dbReference type="PROSITE-ProRule" id="PRU01360"/>
    </source>
</evidence>
<dbReference type="GO" id="GO:0009279">
    <property type="term" value="C:cell outer membrane"/>
    <property type="evidence" value="ECO:0007669"/>
    <property type="project" value="UniProtKB-SubCell"/>
</dbReference>
<accession>A0A1I0S6J4</accession>
<dbReference type="InterPro" id="IPR037066">
    <property type="entry name" value="Plug_dom_sf"/>
</dbReference>
<dbReference type="InterPro" id="IPR036942">
    <property type="entry name" value="Beta-barrel_TonB_sf"/>
</dbReference>
<keyword evidence="5 7" id="KW-0472">Membrane</keyword>
<gene>
    <name evidence="10" type="ORF">SAMN04488122_4128</name>
</gene>
<sequence length="1088" mass="118551">MDFFYIRSLKEKWRSAILFLAFVIPLQLLAQEKHTAVTGTVQNEKQEALPGVSVVAKNETTGATVSAQTNASGTFRFPNLTVGGPYTFQFTSIGYEPGLVAGITLSEGQQSPVSIRLKESTSSLNQVVVVGYGVQRRREITGAVASVRAADLKDQPVTSFEQAIAGKVPGVQVLQNTGAPGGSISVRIRGLNSISAGIDPLYVIDGIPLSNDLKNLQGATDMVNITGQASFQKSPDPLSTLNSDDIASIDILKDASSAAIYGSRASNGVVLITTKKGKTGGLPSFGYSMYAGFQEVSKKIKLMDAYQWSKFSFDAKNNAYLDSKPTGSITDDNATRGNSNFQIPPEILPYLAGQQGLTNTDWQDALFRTAPIQNHTLSASGGSEKFQYYISGNYLDQQGIILGSGYKRYGLRANLTAELTSRLKIGVTVNPTVDHYDLINSEGPWTFDGILSNALKASPVYPVYNPDGSLATNRQNIWAYGYSGGENPVALATQIKDKLDHVRNLGSAWAEYEIIKGLKFKTFFGTDINHFSRNYFRPSTLGSYKPIQQAAPTIPKGSAQTALSVNWLWENTLNYQFDIHGKHKFDVLAGYTSQKNTTKANETYGTGFPNDAVQTLNAATITSGTSTESQWSLLSYLGRVNYNYDDKYFVSASIRSDGSSRFGANNKWGYFPAVSGGWLISNESFFKVKAISELKARVSYGTSGNFQIANYAAYDLLASNGYVLGGGAGTAVNGVGLAQPANPDLTWEKTVQLNAGLDIGLFSNRIYLSADYYRATTSNLLLEVPVALSSGFGKALKNIGKVRNSGVEFGLNTRNFTGPFVWNTSFNISANKNEVLQLGANNAPIISDGGNGTISQLYITKVGSPIGSYYGYVNGGVFKDQAAIDAYPHYASTKPGDRRFVDVNDDKKIDANDRTDIGSYFPKFIWGLSNEFRYKGFDLTIALQAVNGNKIMNLQRRFLYNSEGNANQMIEETGYWKSPTDPGDGNTMRPNRVTTGNSTQPSSFFVEDGSFVRLRNLTIGYTFNQRLFNNKIQGLRVYLSGQNIYTWTDYTGYNPEVNARPDAPLSQGEDYGTYPLPRTFTAGINLSF</sequence>
<keyword evidence="11" id="KW-1185">Reference proteome</keyword>
<evidence type="ECO:0000256" key="4">
    <source>
        <dbReference type="ARBA" id="ARBA00022692"/>
    </source>
</evidence>
<evidence type="ECO:0000256" key="6">
    <source>
        <dbReference type="ARBA" id="ARBA00023237"/>
    </source>
</evidence>
<keyword evidence="2 7" id="KW-0813">Transport</keyword>
<organism evidence="10 11">
    <name type="scientific">Chitinophaga arvensicola</name>
    <dbReference type="NCBI Taxonomy" id="29529"/>
    <lineage>
        <taxon>Bacteria</taxon>
        <taxon>Pseudomonadati</taxon>
        <taxon>Bacteroidota</taxon>
        <taxon>Chitinophagia</taxon>
        <taxon>Chitinophagales</taxon>
        <taxon>Chitinophagaceae</taxon>
        <taxon>Chitinophaga</taxon>
    </lineage>
</organism>
<feature type="domain" description="TonB-dependent receptor plug" evidence="9">
    <location>
        <begin position="137"/>
        <end position="269"/>
    </location>
</feature>
<dbReference type="EMBL" id="FOJG01000002">
    <property type="protein sequence ID" value="SEW51096.1"/>
    <property type="molecule type" value="Genomic_DNA"/>
</dbReference>
<keyword evidence="6 7" id="KW-0998">Cell outer membrane</keyword>
<evidence type="ECO:0000313" key="11">
    <source>
        <dbReference type="Proteomes" id="UP000199310"/>
    </source>
</evidence>
<feature type="compositionally biased region" description="Polar residues" evidence="8">
    <location>
        <begin position="988"/>
        <end position="1000"/>
    </location>
</feature>
<dbReference type="NCBIfam" id="TIGR04056">
    <property type="entry name" value="OMP_RagA_SusC"/>
    <property type="match status" value="1"/>
</dbReference>
<dbReference type="InterPro" id="IPR023997">
    <property type="entry name" value="TonB-dep_OMP_SusC/RagA_CS"/>
</dbReference>
<dbReference type="RefSeq" id="WP_177192262.1">
    <property type="nucleotide sequence ID" value="NZ_FOJG01000002.1"/>
</dbReference>
<dbReference type="InterPro" id="IPR039426">
    <property type="entry name" value="TonB-dep_rcpt-like"/>
</dbReference>
<reference evidence="11" key="1">
    <citation type="submission" date="2016-10" db="EMBL/GenBank/DDBJ databases">
        <authorList>
            <person name="Varghese N."/>
            <person name="Submissions S."/>
        </authorList>
    </citation>
    <scope>NUCLEOTIDE SEQUENCE [LARGE SCALE GENOMIC DNA]</scope>
    <source>
        <strain evidence="11">DSM 3695</strain>
    </source>
</reference>
<proteinExistence type="inferred from homology"/>
<evidence type="ECO:0000256" key="1">
    <source>
        <dbReference type="ARBA" id="ARBA00004571"/>
    </source>
</evidence>
<comment type="similarity">
    <text evidence="7">Belongs to the TonB-dependent receptor family.</text>
</comment>
<keyword evidence="4 7" id="KW-0812">Transmembrane</keyword>
<dbReference type="InterPro" id="IPR008969">
    <property type="entry name" value="CarboxyPept-like_regulatory"/>
</dbReference>
<dbReference type="Gene3D" id="2.40.170.20">
    <property type="entry name" value="TonB-dependent receptor, beta-barrel domain"/>
    <property type="match status" value="1"/>
</dbReference>
<keyword evidence="3 7" id="KW-1134">Transmembrane beta strand</keyword>
<protein>
    <submittedName>
        <fullName evidence="10">TonB-linked outer membrane protein, SusC/RagA family</fullName>
    </submittedName>
</protein>
<evidence type="ECO:0000256" key="5">
    <source>
        <dbReference type="ARBA" id="ARBA00023136"/>
    </source>
</evidence>
<dbReference type="Gene3D" id="2.170.130.10">
    <property type="entry name" value="TonB-dependent receptor, plug domain"/>
    <property type="match status" value="1"/>
</dbReference>
<feature type="region of interest" description="Disordered" evidence="8">
    <location>
        <begin position="974"/>
        <end position="1000"/>
    </location>
</feature>
<dbReference type="Pfam" id="PF07715">
    <property type="entry name" value="Plug"/>
    <property type="match status" value="1"/>
</dbReference>
<dbReference type="Proteomes" id="UP000199310">
    <property type="component" value="Unassembled WGS sequence"/>
</dbReference>
<dbReference type="InterPro" id="IPR012910">
    <property type="entry name" value="Plug_dom"/>
</dbReference>
<dbReference type="AlphaFoldDB" id="A0A1I0S6J4"/>
<dbReference type="SUPFAM" id="SSF49464">
    <property type="entry name" value="Carboxypeptidase regulatory domain-like"/>
    <property type="match status" value="1"/>
</dbReference>
<evidence type="ECO:0000259" key="9">
    <source>
        <dbReference type="Pfam" id="PF07715"/>
    </source>
</evidence>